<dbReference type="AlphaFoldDB" id="A0A643JY59"/>
<evidence type="ECO:0000256" key="2">
    <source>
        <dbReference type="SAM" id="Phobius"/>
    </source>
</evidence>
<dbReference type="EMBL" id="VZUS01000001">
    <property type="protein sequence ID" value="KAB1189070.1"/>
    <property type="molecule type" value="Genomic_DNA"/>
</dbReference>
<evidence type="ECO:0000313" key="4">
    <source>
        <dbReference type="EMBL" id="KAB1189070.1"/>
    </source>
</evidence>
<name>A0A643JY59_9EURY</name>
<feature type="transmembrane region" description="Helical" evidence="2">
    <location>
        <begin position="94"/>
        <end position="116"/>
    </location>
</feature>
<keyword evidence="2" id="KW-1133">Transmembrane helix</keyword>
<feature type="compositionally biased region" description="Acidic residues" evidence="1">
    <location>
        <begin position="152"/>
        <end position="175"/>
    </location>
</feature>
<feature type="region of interest" description="Disordered" evidence="1">
    <location>
        <begin position="1"/>
        <end position="82"/>
    </location>
</feature>
<keyword evidence="2" id="KW-0472">Membrane</keyword>
<dbReference type="InterPro" id="IPR055746">
    <property type="entry name" value="DUF7322"/>
</dbReference>
<feature type="compositionally biased region" description="Polar residues" evidence="1">
    <location>
        <begin position="14"/>
        <end position="24"/>
    </location>
</feature>
<proteinExistence type="predicted"/>
<gene>
    <name evidence="4" type="ORF">Hfx1149_13915</name>
</gene>
<dbReference type="RefSeq" id="WP_151139238.1">
    <property type="nucleotide sequence ID" value="NZ_VZUS01000001.1"/>
</dbReference>
<reference evidence="4" key="1">
    <citation type="submission" date="2019-09" db="EMBL/GenBank/DDBJ databases">
        <title>Genomic analysis of Haloferax sp. CBA1149.</title>
        <authorList>
            <person name="Roh S.W."/>
        </authorList>
    </citation>
    <scope>NUCLEOTIDE SEQUENCE</scope>
    <source>
        <strain evidence="4">CBA1149</strain>
    </source>
</reference>
<feature type="region of interest" description="Disordered" evidence="1">
    <location>
        <begin position="149"/>
        <end position="175"/>
    </location>
</feature>
<feature type="compositionally biased region" description="Basic and acidic residues" evidence="1">
    <location>
        <begin position="36"/>
        <end position="57"/>
    </location>
</feature>
<organism evidence="4">
    <name type="scientific">Haloferax sp. CBA1149</name>
    <dbReference type="NCBI Taxonomy" id="2650753"/>
    <lineage>
        <taxon>Archaea</taxon>
        <taxon>Methanobacteriati</taxon>
        <taxon>Methanobacteriota</taxon>
        <taxon>Stenosarchaea group</taxon>
        <taxon>Halobacteria</taxon>
        <taxon>Halobacteriales</taxon>
        <taxon>Haloferacaceae</taxon>
        <taxon>Haloferax</taxon>
    </lineage>
</organism>
<evidence type="ECO:0000259" key="3">
    <source>
        <dbReference type="Pfam" id="PF24008"/>
    </source>
</evidence>
<dbReference type="Pfam" id="PF24008">
    <property type="entry name" value="DUF7322"/>
    <property type="match status" value="1"/>
</dbReference>
<feature type="domain" description="DUF7322" evidence="3">
    <location>
        <begin position="85"/>
        <end position="144"/>
    </location>
</feature>
<protein>
    <recommendedName>
        <fullName evidence="3">DUF7322 domain-containing protein</fullName>
    </recommendedName>
</protein>
<evidence type="ECO:0000256" key="1">
    <source>
        <dbReference type="SAM" id="MobiDB-lite"/>
    </source>
</evidence>
<keyword evidence="2" id="KW-0812">Transmembrane</keyword>
<feature type="transmembrane region" description="Helical" evidence="2">
    <location>
        <begin position="122"/>
        <end position="140"/>
    </location>
</feature>
<accession>A0A643JY59</accession>
<comment type="caution">
    <text evidence="4">The sequence shown here is derived from an EMBL/GenBank/DDBJ whole genome shotgun (WGS) entry which is preliminary data.</text>
</comment>
<sequence>MTNDERREDELETSDSSSGSTQNAERPAHDVASGTDRVKRWADPESRWGNPERDLPKIPRVKVPGQEGDGSLKSEFSDDAPDLSADIDPELSRLFWASVLLANVGVAGITLGPMLVYFRGQLLIGAGVTALGIGALVRVYSMYQEYKATDWSSDDDEEAESTDDDSDTPDDERNR</sequence>